<accession>A0A0F9KX11</accession>
<evidence type="ECO:0000313" key="1">
    <source>
        <dbReference type="EMBL" id="KKM86278.1"/>
    </source>
</evidence>
<organism evidence="1">
    <name type="scientific">marine sediment metagenome</name>
    <dbReference type="NCBI Taxonomy" id="412755"/>
    <lineage>
        <taxon>unclassified sequences</taxon>
        <taxon>metagenomes</taxon>
        <taxon>ecological metagenomes</taxon>
    </lineage>
</organism>
<gene>
    <name evidence="1" type="ORF">LCGC14_1280650</name>
</gene>
<protein>
    <submittedName>
        <fullName evidence="1">Uncharacterized protein</fullName>
    </submittedName>
</protein>
<feature type="non-terminal residue" evidence="1">
    <location>
        <position position="1"/>
    </location>
</feature>
<proteinExistence type="predicted"/>
<dbReference type="AlphaFoldDB" id="A0A0F9KX11"/>
<reference evidence="1" key="1">
    <citation type="journal article" date="2015" name="Nature">
        <title>Complex archaea that bridge the gap between prokaryotes and eukaryotes.</title>
        <authorList>
            <person name="Spang A."/>
            <person name="Saw J.H."/>
            <person name="Jorgensen S.L."/>
            <person name="Zaremba-Niedzwiedzka K."/>
            <person name="Martijn J."/>
            <person name="Lind A.E."/>
            <person name="van Eijk R."/>
            <person name="Schleper C."/>
            <person name="Guy L."/>
            <person name="Ettema T.J."/>
        </authorList>
    </citation>
    <scope>NUCLEOTIDE SEQUENCE</scope>
</reference>
<sequence length="29" mass="3640">ERESFVKFLEEIYEDKHSKEKKPKEKKDD</sequence>
<dbReference type="EMBL" id="LAZR01007281">
    <property type="protein sequence ID" value="KKM86278.1"/>
    <property type="molecule type" value="Genomic_DNA"/>
</dbReference>
<name>A0A0F9KX11_9ZZZZ</name>
<comment type="caution">
    <text evidence="1">The sequence shown here is derived from an EMBL/GenBank/DDBJ whole genome shotgun (WGS) entry which is preliminary data.</text>
</comment>